<comment type="subcellular location">
    <subcellularLocation>
        <location evidence="1">Cell membrane</location>
        <topology evidence="1">Multi-pass membrane protein</topology>
    </subcellularLocation>
</comment>
<dbReference type="PRINTS" id="PR00237">
    <property type="entry name" value="GPCRRHODOPSN"/>
</dbReference>
<evidence type="ECO:0000256" key="2">
    <source>
        <dbReference type="ARBA" id="ARBA00022475"/>
    </source>
</evidence>
<name>A0A8J6FNQ9_ELECQ</name>
<feature type="transmembrane region" description="Helical" evidence="13">
    <location>
        <begin position="71"/>
        <end position="90"/>
    </location>
</feature>
<dbReference type="OrthoDB" id="9009799at2759"/>
<organism evidence="15 16">
    <name type="scientific">Eleutherodactylus coqui</name>
    <name type="common">Puerto Rican coqui</name>
    <dbReference type="NCBI Taxonomy" id="57060"/>
    <lineage>
        <taxon>Eukaryota</taxon>
        <taxon>Metazoa</taxon>
        <taxon>Chordata</taxon>
        <taxon>Craniata</taxon>
        <taxon>Vertebrata</taxon>
        <taxon>Euteleostomi</taxon>
        <taxon>Amphibia</taxon>
        <taxon>Batrachia</taxon>
        <taxon>Anura</taxon>
        <taxon>Neobatrachia</taxon>
        <taxon>Hyloidea</taxon>
        <taxon>Eleutherodactylidae</taxon>
        <taxon>Eleutherodactylinae</taxon>
        <taxon>Eleutherodactylus</taxon>
        <taxon>Eleutherodactylus</taxon>
    </lineage>
</organism>
<reference evidence="15" key="1">
    <citation type="thesis" date="2020" institute="ProQuest LLC" country="789 East Eisenhower Parkway, Ann Arbor, MI, USA">
        <title>Comparative Genomics and Chromosome Evolution.</title>
        <authorList>
            <person name="Mudd A.B."/>
        </authorList>
    </citation>
    <scope>NUCLEOTIDE SEQUENCE</scope>
    <source>
        <strain evidence="15">HN-11 Male</strain>
        <tissue evidence="15">Kidney and liver</tissue>
    </source>
</reference>
<dbReference type="GO" id="GO:0004930">
    <property type="term" value="F:G protein-coupled receptor activity"/>
    <property type="evidence" value="ECO:0007669"/>
    <property type="project" value="UniProtKB-KW"/>
</dbReference>
<dbReference type="CDD" id="cd15002">
    <property type="entry name" value="7tmA_GPR151"/>
    <property type="match status" value="1"/>
</dbReference>
<dbReference type="InterPro" id="IPR000276">
    <property type="entry name" value="GPCR_Rhodpsn"/>
</dbReference>
<evidence type="ECO:0000256" key="12">
    <source>
        <dbReference type="SAM" id="MobiDB-lite"/>
    </source>
</evidence>
<keyword evidence="8" id="KW-0675">Receptor</keyword>
<keyword evidence="7" id="KW-1015">Disulfide bond</keyword>
<evidence type="ECO:0000256" key="4">
    <source>
        <dbReference type="ARBA" id="ARBA00022989"/>
    </source>
</evidence>
<evidence type="ECO:0000256" key="8">
    <source>
        <dbReference type="ARBA" id="ARBA00023170"/>
    </source>
</evidence>
<keyword evidence="2" id="KW-1003">Cell membrane</keyword>
<gene>
    <name evidence="15" type="ORF">GDO78_006173</name>
</gene>
<dbReference type="GO" id="GO:0005886">
    <property type="term" value="C:plasma membrane"/>
    <property type="evidence" value="ECO:0007669"/>
    <property type="project" value="UniProtKB-SubCell"/>
</dbReference>
<evidence type="ECO:0000256" key="10">
    <source>
        <dbReference type="ARBA" id="ARBA00023224"/>
    </source>
</evidence>
<keyword evidence="16" id="KW-1185">Reference proteome</keyword>
<evidence type="ECO:0000256" key="9">
    <source>
        <dbReference type="ARBA" id="ARBA00023180"/>
    </source>
</evidence>
<dbReference type="Proteomes" id="UP000770717">
    <property type="component" value="Unassembled WGS sequence"/>
</dbReference>
<evidence type="ECO:0000256" key="5">
    <source>
        <dbReference type="ARBA" id="ARBA00023040"/>
    </source>
</evidence>
<feature type="compositionally biased region" description="Basic and acidic residues" evidence="12">
    <location>
        <begin position="325"/>
        <end position="338"/>
    </location>
</feature>
<evidence type="ECO:0000256" key="7">
    <source>
        <dbReference type="ARBA" id="ARBA00023157"/>
    </source>
</evidence>
<feature type="transmembrane region" description="Helical" evidence="13">
    <location>
        <begin position="280"/>
        <end position="302"/>
    </location>
</feature>
<feature type="transmembrane region" description="Helical" evidence="13">
    <location>
        <begin position="192"/>
        <end position="216"/>
    </location>
</feature>
<evidence type="ECO:0000313" key="16">
    <source>
        <dbReference type="Proteomes" id="UP000770717"/>
    </source>
</evidence>
<feature type="domain" description="G-protein coupled receptors family 1 profile" evidence="14">
    <location>
        <begin position="48"/>
        <end position="300"/>
    </location>
</feature>
<keyword evidence="5" id="KW-0297">G-protein coupled receptor</keyword>
<evidence type="ECO:0000256" key="13">
    <source>
        <dbReference type="SAM" id="Phobius"/>
    </source>
</evidence>
<evidence type="ECO:0000256" key="11">
    <source>
        <dbReference type="ARBA" id="ARBA00076555"/>
    </source>
</evidence>
<dbReference type="EMBL" id="WNTK01000002">
    <property type="protein sequence ID" value="KAG9490711.1"/>
    <property type="molecule type" value="Genomic_DNA"/>
</dbReference>
<evidence type="ECO:0000256" key="1">
    <source>
        <dbReference type="ARBA" id="ARBA00004651"/>
    </source>
</evidence>
<sequence length="426" mass="48329">METNFSTVDSNFPKQTLYAFGFQPLDLGEWTFITPTLLALICILGLAGNLCVISILFHNSRKAKPSMIHSLILNLSISDLLLMFSVPFRVAVYSRSTLTVSWFVCRTADWFTHACMSVKSFTIAIVAKACFIYTSDPAKQVTISQVTICAVMMSTWVVASILPLPECFFTDAKQNYSSVICLISISSQAREIMAIFVKLYPLFVYLIPFTIAFFYFRRAYGQCQRRGTKTQNLRNQMRSRRLTMMLLSVTVTFCIMWLPEWISWLWFWHQPLGGPSPPQAFMTLAQVLMLSLSCINPFIFLVMSEEFKEGFKDVWKHLTSKKSLDVKGQDEDDVKDKGALTPEVPLDSSPSPDHLPEHPTTNGFMEQSCSQQEFGSQDSKENPVLPDVEQFWNEREANPADQSNDPTPWENEGKDTVGSEMSSTKM</sequence>
<dbReference type="Gene3D" id="1.20.1070.10">
    <property type="entry name" value="Rhodopsin 7-helix transmembrane proteins"/>
    <property type="match status" value="1"/>
</dbReference>
<keyword evidence="9" id="KW-0325">Glycoprotein</keyword>
<evidence type="ECO:0000256" key="6">
    <source>
        <dbReference type="ARBA" id="ARBA00023136"/>
    </source>
</evidence>
<protein>
    <recommendedName>
        <fullName evidence="11">GPCR-2037</fullName>
    </recommendedName>
</protein>
<feature type="transmembrane region" description="Helical" evidence="13">
    <location>
        <begin position="110"/>
        <end position="134"/>
    </location>
</feature>
<dbReference type="SUPFAM" id="SSF81321">
    <property type="entry name" value="Family A G protein-coupled receptor-like"/>
    <property type="match status" value="1"/>
</dbReference>
<keyword evidence="6 13" id="KW-0472">Membrane</keyword>
<feature type="transmembrane region" description="Helical" evidence="13">
    <location>
        <begin position="37"/>
        <end position="59"/>
    </location>
</feature>
<feature type="transmembrane region" description="Helical" evidence="13">
    <location>
        <begin position="146"/>
        <end position="164"/>
    </location>
</feature>
<comment type="caution">
    <text evidence="15">The sequence shown here is derived from an EMBL/GenBank/DDBJ whole genome shotgun (WGS) entry which is preliminary data.</text>
</comment>
<dbReference type="PANTHER" id="PTHR45695">
    <property type="entry name" value="LEUCOKININ RECEPTOR-RELATED"/>
    <property type="match status" value="1"/>
</dbReference>
<feature type="transmembrane region" description="Helical" evidence="13">
    <location>
        <begin position="244"/>
        <end position="268"/>
    </location>
</feature>
<dbReference type="PANTHER" id="PTHR45695:SF1">
    <property type="entry name" value="G-PROTEIN COUPLED RECEPTOR 151"/>
    <property type="match status" value="1"/>
</dbReference>
<keyword evidence="3 13" id="KW-0812">Transmembrane</keyword>
<keyword evidence="4 13" id="KW-1133">Transmembrane helix</keyword>
<feature type="compositionally biased region" description="Polar residues" evidence="12">
    <location>
        <begin position="360"/>
        <end position="377"/>
    </location>
</feature>
<keyword evidence="10" id="KW-0807">Transducer</keyword>
<dbReference type="Pfam" id="PF00001">
    <property type="entry name" value="7tm_1"/>
    <property type="match status" value="1"/>
</dbReference>
<evidence type="ECO:0000256" key="3">
    <source>
        <dbReference type="ARBA" id="ARBA00022692"/>
    </source>
</evidence>
<proteinExistence type="predicted"/>
<dbReference type="AlphaFoldDB" id="A0A8J6FNQ9"/>
<dbReference type="FunFam" id="1.20.1070.10:FF:000215">
    <property type="entry name" value="G protein-coupled receptor 151"/>
    <property type="match status" value="1"/>
</dbReference>
<evidence type="ECO:0000313" key="15">
    <source>
        <dbReference type="EMBL" id="KAG9490711.1"/>
    </source>
</evidence>
<feature type="region of interest" description="Disordered" evidence="12">
    <location>
        <begin position="325"/>
        <end position="426"/>
    </location>
</feature>
<dbReference type="InterPro" id="IPR017452">
    <property type="entry name" value="GPCR_Rhodpsn_7TM"/>
</dbReference>
<dbReference type="PROSITE" id="PS50262">
    <property type="entry name" value="G_PROTEIN_RECEP_F1_2"/>
    <property type="match status" value="1"/>
</dbReference>
<evidence type="ECO:0000259" key="14">
    <source>
        <dbReference type="PROSITE" id="PS50262"/>
    </source>
</evidence>
<accession>A0A8J6FNQ9</accession>